<dbReference type="GO" id="GO:0016787">
    <property type="term" value="F:hydrolase activity"/>
    <property type="evidence" value="ECO:0007669"/>
    <property type="project" value="InterPro"/>
</dbReference>
<keyword evidence="2" id="KW-0812">Transmembrane</keyword>
<dbReference type="AlphaFoldDB" id="A0A7S4R0M1"/>
<dbReference type="Pfam" id="PF00149">
    <property type="entry name" value="Metallophos"/>
    <property type="match status" value="1"/>
</dbReference>
<feature type="region of interest" description="Disordered" evidence="1">
    <location>
        <begin position="66"/>
        <end position="105"/>
    </location>
</feature>
<keyword evidence="2" id="KW-0472">Membrane</keyword>
<evidence type="ECO:0000313" key="4">
    <source>
        <dbReference type="EMBL" id="CAE4599545.1"/>
    </source>
</evidence>
<feature type="transmembrane region" description="Helical" evidence="2">
    <location>
        <begin position="191"/>
        <end position="213"/>
    </location>
</feature>
<dbReference type="PROSITE" id="PS00018">
    <property type="entry name" value="EF_HAND_1"/>
    <property type="match status" value="1"/>
</dbReference>
<gene>
    <name evidence="4" type="ORF">DBRI00130_LOCUS10888</name>
</gene>
<dbReference type="InterPro" id="IPR018247">
    <property type="entry name" value="EF_Hand_1_Ca_BS"/>
</dbReference>
<protein>
    <recommendedName>
        <fullName evidence="3">Calcineurin-like phosphoesterase domain-containing protein</fullName>
    </recommendedName>
</protein>
<dbReference type="InterPro" id="IPR004843">
    <property type="entry name" value="Calcineurin-like_PHP"/>
</dbReference>
<feature type="compositionally biased region" description="Polar residues" evidence="1">
    <location>
        <begin position="83"/>
        <end position="95"/>
    </location>
</feature>
<sequence length="688" mass="76550">MFVIGVGGLEHLRCAGGEGEVLVNRGSKIVSSTNFWSALLVIAVVCLSLELGACGRILKGRKRNEGITTDNKNEGTQCAMGKQNGSTTNNPVDSNPDTEDETNKSDTLCQDKAQEAGEEITATSMANNPVDDNFDIAEDENKSDMLCQEEIQEVVEVSAALGVTTSEPDSKTAIPSIGSKQLSLKSINAKVLCLVTGTIISLSALLLSVFSLYDLEGGHLFGFVAMLTPSCSDLKDICNAGNHDLNRPSRSYPRNNNNINDAFSYLITSDSQMYWYSGEHSGLGGSSIPFPCTESDTCSECTDKFGEYTNRQMKKSFEEIISNSNESLRTNTFIMNGDLTSAFHPGERKAYENIFHNIKGVENYFPGLGNHDYVHHFSAKYNSDQWFGPGSCNANHAIGYIRGGFCGRIPGFDPNRITRYDAASLAYSWEEGRYHFVQLHHRPAWESQLVEVRSSISWLERDLTLAHEQNLMSVIFLHDIKGFPHVAENIIAGKNVKAVFVGHNHRCLMRKCAIPWALTNEDVSYNSSKIIDKCIPGSMGKCSPKAYDRSPVDLFFLNNVTDDRTIQDIHKRSNSLSLRASSSKIFINQTDNTMFCQKIHFRPELWLSFPENNETNSTIIEYVPIFWSGSSSFETFLKVDFYSDRFVVNAMTAEAGKEGMRYIDTHDVPNAVYPYHDKSDLEEVVIIL</sequence>
<organism evidence="4">
    <name type="scientific">Ditylum brightwellii</name>
    <dbReference type="NCBI Taxonomy" id="49249"/>
    <lineage>
        <taxon>Eukaryota</taxon>
        <taxon>Sar</taxon>
        <taxon>Stramenopiles</taxon>
        <taxon>Ochrophyta</taxon>
        <taxon>Bacillariophyta</taxon>
        <taxon>Mediophyceae</taxon>
        <taxon>Lithodesmiophycidae</taxon>
        <taxon>Lithodesmiales</taxon>
        <taxon>Lithodesmiaceae</taxon>
        <taxon>Ditylum</taxon>
    </lineage>
</organism>
<evidence type="ECO:0000256" key="1">
    <source>
        <dbReference type="SAM" id="MobiDB-lite"/>
    </source>
</evidence>
<dbReference type="InterPro" id="IPR029052">
    <property type="entry name" value="Metallo-depent_PP-like"/>
</dbReference>
<feature type="compositionally biased region" description="Polar residues" evidence="1">
    <location>
        <begin position="66"/>
        <end position="76"/>
    </location>
</feature>
<proteinExistence type="predicted"/>
<dbReference type="SUPFAM" id="SSF56300">
    <property type="entry name" value="Metallo-dependent phosphatases"/>
    <property type="match status" value="1"/>
</dbReference>
<evidence type="ECO:0000259" key="3">
    <source>
        <dbReference type="Pfam" id="PF00149"/>
    </source>
</evidence>
<dbReference type="Gene3D" id="3.60.21.10">
    <property type="match status" value="1"/>
</dbReference>
<feature type="transmembrane region" description="Helical" evidence="2">
    <location>
        <begin position="35"/>
        <end position="53"/>
    </location>
</feature>
<name>A0A7S4R0M1_9STRA</name>
<reference evidence="4" key="1">
    <citation type="submission" date="2021-01" db="EMBL/GenBank/DDBJ databases">
        <authorList>
            <person name="Corre E."/>
            <person name="Pelletier E."/>
            <person name="Niang G."/>
            <person name="Scheremetjew M."/>
            <person name="Finn R."/>
            <person name="Kale V."/>
            <person name="Holt S."/>
            <person name="Cochrane G."/>
            <person name="Meng A."/>
            <person name="Brown T."/>
            <person name="Cohen L."/>
        </authorList>
    </citation>
    <scope>NUCLEOTIDE SEQUENCE</scope>
    <source>
        <strain evidence="4">GSO104</strain>
    </source>
</reference>
<evidence type="ECO:0000256" key="2">
    <source>
        <dbReference type="SAM" id="Phobius"/>
    </source>
</evidence>
<accession>A0A7S4R0M1</accession>
<dbReference type="EMBL" id="HBNS01013509">
    <property type="protein sequence ID" value="CAE4599545.1"/>
    <property type="molecule type" value="Transcribed_RNA"/>
</dbReference>
<keyword evidence="2" id="KW-1133">Transmembrane helix</keyword>
<feature type="domain" description="Calcineurin-like phosphoesterase" evidence="3">
    <location>
        <begin position="316"/>
        <end position="507"/>
    </location>
</feature>